<dbReference type="RefSeq" id="WP_204913204.1">
    <property type="nucleotide sequence ID" value="NZ_BAAAYR010000004.1"/>
</dbReference>
<protein>
    <recommendedName>
        <fullName evidence="2">tetrahydrofolate synthase</fullName>
        <ecNumber evidence="2">6.3.2.17</ecNumber>
    </recommendedName>
    <alternativeName>
        <fullName evidence="8">Tetrahydrofolylpolyglutamate synthase</fullName>
    </alternativeName>
</protein>
<dbReference type="Gene3D" id="3.40.1190.10">
    <property type="entry name" value="Mur-like, catalytic domain"/>
    <property type="match status" value="1"/>
</dbReference>
<evidence type="ECO:0000256" key="9">
    <source>
        <dbReference type="ARBA" id="ARBA00047493"/>
    </source>
</evidence>
<dbReference type="Proteomes" id="UP001500767">
    <property type="component" value="Unassembled WGS sequence"/>
</dbReference>
<sequence length="501" mass="52261">MPDTTTHADTRVETSGTATEPRTHAAVVRDLTNRWPEHRVAPSLGRIAALTELLGDPQHAYPVIHVTGTNGKGSTTAMIESLLRAAGLRTGRFTSPHLTSLTERISIDGEPISDERFDEVWAELEPYVAIVDAQQIDGVACTFFEIMTAMAFAAFADAPVDVAVIEVGLGGTWDATNVADGGVAVVTPIDLDHTHLLGTTVAEIAREKAGIIKPGAHAILAGQPLEAAQVLLERCAEVGALPQREGIDFGVLGRQLAVDGQLVRLNGAEGPVEDVFIPLHGAHQASNAGLALAAVEAFLGLKGLNPDVVRDGFAAVTVPGRLEVVRRSPTVLLDAAHNPHGAAAAVATLGEAFDLNPLVGVIGVMADKDVRGLLQTFEQALTHVVVTQVSSTSRGLPAEELGEIAAEIFGAERVTVAPRLDDAIEVAVGMAEGEGVGTPGVLVSGSVVLVGEARSLLVSGERPAGAPAAADQEEDADADWDPLERDLGGEEPTDEERESWT</sequence>
<evidence type="ECO:0000259" key="11">
    <source>
        <dbReference type="Pfam" id="PF02875"/>
    </source>
</evidence>
<dbReference type="PANTHER" id="PTHR11136:SF0">
    <property type="entry name" value="DIHYDROFOLATE SYNTHETASE-RELATED"/>
    <property type="match status" value="1"/>
</dbReference>
<evidence type="ECO:0000256" key="10">
    <source>
        <dbReference type="SAM" id="MobiDB-lite"/>
    </source>
</evidence>
<accession>A0ABP6XN75</accession>
<dbReference type="EMBL" id="BAAAYR010000004">
    <property type="protein sequence ID" value="GAA3569571.1"/>
    <property type="molecule type" value="Genomic_DNA"/>
</dbReference>
<comment type="similarity">
    <text evidence="1">Belongs to the folylpolyglutamate synthase family.</text>
</comment>
<dbReference type="Gene3D" id="3.90.190.20">
    <property type="entry name" value="Mur ligase, C-terminal domain"/>
    <property type="match status" value="1"/>
</dbReference>
<dbReference type="EC" id="6.3.2.17" evidence="2"/>
<dbReference type="InterPro" id="IPR004101">
    <property type="entry name" value="Mur_ligase_C"/>
</dbReference>
<dbReference type="Pfam" id="PF02875">
    <property type="entry name" value="Mur_ligase_C"/>
    <property type="match status" value="1"/>
</dbReference>
<evidence type="ECO:0000313" key="14">
    <source>
        <dbReference type="Proteomes" id="UP001500767"/>
    </source>
</evidence>
<keyword evidence="6" id="KW-0067">ATP-binding</keyword>
<evidence type="ECO:0000313" key="13">
    <source>
        <dbReference type="EMBL" id="GAA3569571.1"/>
    </source>
</evidence>
<evidence type="ECO:0000256" key="6">
    <source>
        <dbReference type="ARBA" id="ARBA00022840"/>
    </source>
</evidence>
<keyword evidence="4" id="KW-0479">Metal-binding</keyword>
<evidence type="ECO:0000256" key="5">
    <source>
        <dbReference type="ARBA" id="ARBA00022741"/>
    </source>
</evidence>
<feature type="compositionally biased region" description="Low complexity" evidence="10">
    <location>
        <begin position="461"/>
        <end position="470"/>
    </location>
</feature>
<dbReference type="InterPro" id="IPR001645">
    <property type="entry name" value="Folylpolyglutamate_synth"/>
</dbReference>
<dbReference type="InterPro" id="IPR018109">
    <property type="entry name" value="Folylpolyglutamate_synth_CS"/>
</dbReference>
<comment type="caution">
    <text evidence="13">The sequence shown here is derived from an EMBL/GenBank/DDBJ whole genome shotgun (WGS) entry which is preliminary data.</text>
</comment>
<feature type="compositionally biased region" description="Basic and acidic residues" evidence="10">
    <location>
        <begin position="1"/>
        <end position="12"/>
    </location>
</feature>
<feature type="domain" description="Mur ligase central" evidence="12">
    <location>
        <begin position="66"/>
        <end position="295"/>
    </location>
</feature>
<dbReference type="InterPro" id="IPR036565">
    <property type="entry name" value="Mur-like_cat_sf"/>
</dbReference>
<feature type="compositionally biased region" description="Acidic residues" evidence="10">
    <location>
        <begin position="489"/>
        <end position="501"/>
    </location>
</feature>
<gene>
    <name evidence="13" type="ORF">GCM10022197_27360</name>
</gene>
<feature type="region of interest" description="Disordered" evidence="10">
    <location>
        <begin position="1"/>
        <end position="22"/>
    </location>
</feature>
<keyword evidence="14" id="KW-1185">Reference proteome</keyword>
<dbReference type="SUPFAM" id="SSF53623">
    <property type="entry name" value="MurD-like peptide ligases, catalytic domain"/>
    <property type="match status" value="1"/>
</dbReference>
<evidence type="ECO:0000256" key="4">
    <source>
        <dbReference type="ARBA" id="ARBA00022723"/>
    </source>
</evidence>
<dbReference type="NCBIfam" id="TIGR01499">
    <property type="entry name" value="folC"/>
    <property type="match status" value="1"/>
</dbReference>
<evidence type="ECO:0000256" key="1">
    <source>
        <dbReference type="ARBA" id="ARBA00008276"/>
    </source>
</evidence>
<feature type="compositionally biased region" description="Acidic residues" evidence="10">
    <location>
        <begin position="471"/>
        <end position="481"/>
    </location>
</feature>
<dbReference type="InterPro" id="IPR013221">
    <property type="entry name" value="Mur_ligase_cen"/>
</dbReference>
<evidence type="ECO:0000256" key="2">
    <source>
        <dbReference type="ARBA" id="ARBA00013025"/>
    </source>
</evidence>
<keyword evidence="7" id="KW-0460">Magnesium</keyword>
<proteinExistence type="inferred from homology"/>
<evidence type="ECO:0000256" key="7">
    <source>
        <dbReference type="ARBA" id="ARBA00022842"/>
    </source>
</evidence>
<keyword evidence="5" id="KW-0547">Nucleotide-binding</keyword>
<dbReference type="SUPFAM" id="SSF53244">
    <property type="entry name" value="MurD-like peptide ligases, peptide-binding domain"/>
    <property type="match status" value="1"/>
</dbReference>
<dbReference type="Pfam" id="PF08245">
    <property type="entry name" value="Mur_ligase_M"/>
    <property type="match status" value="1"/>
</dbReference>
<evidence type="ECO:0000256" key="3">
    <source>
        <dbReference type="ARBA" id="ARBA00022598"/>
    </source>
</evidence>
<dbReference type="InterPro" id="IPR036615">
    <property type="entry name" value="Mur_ligase_C_dom_sf"/>
</dbReference>
<reference evidence="14" key="1">
    <citation type="journal article" date="2019" name="Int. J. Syst. Evol. Microbiol.">
        <title>The Global Catalogue of Microorganisms (GCM) 10K type strain sequencing project: providing services to taxonomists for standard genome sequencing and annotation.</title>
        <authorList>
            <consortium name="The Broad Institute Genomics Platform"/>
            <consortium name="The Broad Institute Genome Sequencing Center for Infectious Disease"/>
            <person name="Wu L."/>
            <person name="Ma J."/>
        </authorList>
    </citation>
    <scope>NUCLEOTIDE SEQUENCE [LARGE SCALE GENOMIC DNA]</scope>
    <source>
        <strain evidence="14">JCM 16540</strain>
    </source>
</reference>
<comment type="catalytic activity">
    <reaction evidence="9">
        <text>(6S)-5,6,7,8-tetrahydrofolyl-(gamma-L-Glu)(n) + L-glutamate + ATP = (6S)-5,6,7,8-tetrahydrofolyl-(gamma-L-Glu)(n+1) + ADP + phosphate + H(+)</text>
        <dbReference type="Rhea" id="RHEA:10580"/>
        <dbReference type="Rhea" id="RHEA-COMP:14738"/>
        <dbReference type="Rhea" id="RHEA-COMP:14740"/>
        <dbReference type="ChEBI" id="CHEBI:15378"/>
        <dbReference type="ChEBI" id="CHEBI:29985"/>
        <dbReference type="ChEBI" id="CHEBI:30616"/>
        <dbReference type="ChEBI" id="CHEBI:43474"/>
        <dbReference type="ChEBI" id="CHEBI:141005"/>
        <dbReference type="ChEBI" id="CHEBI:456216"/>
        <dbReference type="EC" id="6.3.2.17"/>
    </reaction>
</comment>
<dbReference type="PROSITE" id="PS01011">
    <property type="entry name" value="FOLYLPOLYGLU_SYNT_1"/>
    <property type="match status" value="1"/>
</dbReference>
<organism evidence="13 14">
    <name type="scientific">Microlunatus spumicola</name>
    <dbReference type="NCBI Taxonomy" id="81499"/>
    <lineage>
        <taxon>Bacteria</taxon>
        <taxon>Bacillati</taxon>
        <taxon>Actinomycetota</taxon>
        <taxon>Actinomycetes</taxon>
        <taxon>Propionibacteriales</taxon>
        <taxon>Propionibacteriaceae</taxon>
        <taxon>Microlunatus</taxon>
    </lineage>
</organism>
<evidence type="ECO:0000256" key="8">
    <source>
        <dbReference type="ARBA" id="ARBA00030592"/>
    </source>
</evidence>
<feature type="domain" description="Mur ligase C-terminal" evidence="11">
    <location>
        <begin position="320"/>
        <end position="446"/>
    </location>
</feature>
<evidence type="ECO:0000259" key="12">
    <source>
        <dbReference type="Pfam" id="PF08245"/>
    </source>
</evidence>
<keyword evidence="3" id="KW-0436">Ligase</keyword>
<name>A0ABP6XN75_9ACTN</name>
<feature type="region of interest" description="Disordered" evidence="10">
    <location>
        <begin position="460"/>
        <end position="501"/>
    </location>
</feature>
<dbReference type="PANTHER" id="PTHR11136">
    <property type="entry name" value="FOLYLPOLYGLUTAMATE SYNTHASE-RELATED"/>
    <property type="match status" value="1"/>
</dbReference>